<name>A0A8J8P4E3_HALGN</name>
<proteinExistence type="predicted"/>
<dbReference type="EMBL" id="RRYP01000653">
    <property type="protein sequence ID" value="TNV87053.1"/>
    <property type="molecule type" value="Genomic_DNA"/>
</dbReference>
<feature type="compositionally biased region" description="Low complexity" evidence="1">
    <location>
        <begin position="1"/>
        <end position="16"/>
    </location>
</feature>
<feature type="compositionally biased region" description="Polar residues" evidence="1">
    <location>
        <begin position="1469"/>
        <end position="1498"/>
    </location>
</feature>
<feature type="compositionally biased region" description="Polar residues" evidence="1">
    <location>
        <begin position="44"/>
        <end position="61"/>
    </location>
</feature>
<evidence type="ECO:0000313" key="3">
    <source>
        <dbReference type="Proteomes" id="UP000785679"/>
    </source>
</evidence>
<feature type="compositionally biased region" description="Polar residues" evidence="1">
    <location>
        <begin position="345"/>
        <end position="356"/>
    </location>
</feature>
<protein>
    <submittedName>
        <fullName evidence="2">Uncharacterized protein</fullName>
    </submittedName>
</protein>
<keyword evidence="3" id="KW-1185">Reference proteome</keyword>
<evidence type="ECO:0000313" key="2">
    <source>
        <dbReference type="EMBL" id="TNV87053.1"/>
    </source>
</evidence>
<feature type="region of interest" description="Disordered" evidence="1">
    <location>
        <begin position="1448"/>
        <end position="1521"/>
    </location>
</feature>
<feature type="region of interest" description="Disordered" evidence="1">
    <location>
        <begin position="1053"/>
        <end position="1077"/>
    </location>
</feature>
<feature type="compositionally biased region" description="Polar residues" evidence="1">
    <location>
        <begin position="316"/>
        <end position="330"/>
    </location>
</feature>
<feature type="region of interest" description="Disordered" evidence="1">
    <location>
        <begin position="315"/>
        <end position="408"/>
    </location>
</feature>
<comment type="caution">
    <text evidence="2">The sequence shown here is derived from an EMBL/GenBank/DDBJ whole genome shotgun (WGS) entry which is preliminary data.</text>
</comment>
<sequence>MDQQHSQPSPSRPQIPHLDHTLTDEASLEQLPKHQIRETYPRFEQQNSVPHMPHTQRSQPPQKHGIVTSRLVQNQQANLDNLDLNFVNPKITIKTQYVKAPRTSRSFSGGVGALTSNGEFPMKQQHTKKKLIKRKNLGKGEMIYRLPSISKCLEHDILPKSTMMLKQICEIASQNQAFIKTHFSEFIKKKAMDMFQQGKNQPVSNQGAIPCKKDTNPHSAKNLHIDGRTASNLSPRPKNGTIGVNNLELIVDPQINIISHQPVVLPQASPMYTSVGGGNSQSYATLQKKMIHSSFAGHNNLDKRDKQLRITLPIDPQNQGNASMTHTAYHNSPKKSEQNLDIEKSSPTIQNSSVENPLSGLGGSVGHSSFKQQYQSQSQRNSRKNVFSQNKLTRPHHHTRQNSHRNFELTKTANEQVDLIVTQQEHPNTKEFVLKVEGRDKEMIEKLNRSNSSASSNAECMTGREVIPNMKEIMTAVGSQKAANADLMINLESDEAPEKKERVHSAIRVQNYQFKGSLMMGGKKYRKRGFGFRNGQKEVTSSGHITHFMSPDGTTMAGTHRGSKTARYTDVMQSMDNNTLMVSASSIIPSEKQPLNHQRAQHPQLQNITLPYSAGILTPTSAIRHRLSTSHYHNPVTHRPHNNNLDLQVTPDGIDSTIMGKSMRIAQYDQKFHTRLPFNFLALQKKSVEVGDDGTLARMQEMQNQQHSSSRRSFPNTDDLAPVYTKEQIRQSLAHIKSRYNASYEEQQSRLQKQLTEEYLRQNSQLQADVARMDGMLRANYLFDSFQKNNVRKDMIFKADSFFIDPLQLPVAQAIPSNLLSPADFKKDDVTPTSGLDTSMQVQSDMKNNFVTFDNQARAAASSSHLIRTEIPHQSALIKAYSNINASNIVHDEGIRSNPHISTITSVQSSNNNQILEDKKNSSHTLAISQASLKHKENFTIHMPPLIGNPPGTTMTEDFTSKGQTSPQTVYKLDTQRLHRDESDEVIILRGDTMQPMIINVNEVGTQSSPRITIPIFTYHAQQDGPIQSVYEAETEAKQRGLIRQMVFVPPINHDQPVANKNLTGSPHRGGKAKKKLTAQPTMWIGLQQTTLGSRKSPTYMTPPPQFIIPDVQPEKTHRVLEPFTEEDDVLAQKLMKELMPNNFLQMKKRGKRNSSSQILSATYDSTLRLTKGMAKRGLGIRKLEPKDVKNTLSGQYAVNTRDLPHLSLISYCIGTAPVKYKIDVPMLNNQVMNLFTEDDKGTGNILSQDQQDAILQEVAQLQDKDGPPSQSPNHFKHELDLRQGIHKINSNMDQFTEELPQNNSTLEEATTPQRVNSSIASKLMVNGQGVTKNSEKRKVYEHRTQVITRSGIHVPRLSHINLVQDVNDLRSKGEKFMNATPSHHHRYSVTGAENFKQMLIAEGDESLPSASGHNELQNVGIKTTISITHHNQTYSSIAAHGKNQDLVGVQNGAIPPPMSINDEEQKLNDSSQQSPKGYLGPTSTFGGAPVRNSQRSVVSKRGSIDEANNSPQPPSYMQPLGTTLRSKRRRATEEQPLVKTTTTVNYDSRTGLQHVTETTSPMIHGYTNIPHGLVIVSSPNSRKELKEELGLIRLASCEPANQGHTLLMKSQDGVETQRIKNNETNLTSRGEKVSNMDLVGTLNAKFNN</sequence>
<feature type="compositionally biased region" description="Basic and acidic residues" evidence="1">
    <location>
        <begin position="334"/>
        <end position="344"/>
    </location>
</feature>
<evidence type="ECO:0000256" key="1">
    <source>
        <dbReference type="SAM" id="MobiDB-lite"/>
    </source>
</evidence>
<feature type="region of interest" description="Disordered" evidence="1">
    <location>
        <begin position="1"/>
        <end position="25"/>
    </location>
</feature>
<feature type="region of interest" description="Disordered" evidence="1">
    <location>
        <begin position="44"/>
        <end position="64"/>
    </location>
</feature>
<dbReference type="OrthoDB" id="328016at2759"/>
<reference evidence="2" key="1">
    <citation type="submission" date="2019-06" db="EMBL/GenBank/DDBJ databases">
        <authorList>
            <person name="Zheng W."/>
        </authorList>
    </citation>
    <scope>NUCLEOTIDE SEQUENCE</scope>
    <source>
        <strain evidence="2">QDHG01</strain>
    </source>
</reference>
<feature type="compositionally biased region" description="Basic residues" evidence="1">
    <location>
        <begin position="393"/>
        <end position="403"/>
    </location>
</feature>
<feature type="compositionally biased region" description="Low complexity" evidence="1">
    <location>
        <begin position="366"/>
        <end position="380"/>
    </location>
</feature>
<organism evidence="2 3">
    <name type="scientific">Halteria grandinella</name>
    <dbReference type="NCBI Taxonomy" id="5974"/>
    <lineage>
        <taxon>Eukaryota</taxon>
        <taxon>Sar</taxon>
        <taxon>Alveolata</taxon>
        <taxon>Ciliophora</taxon>
        <taxon>Intramacronucleata</taxon>
        <taxon>Spirotrichea</taxon>
        <taxon>Stichotrichia</taxon>
        <taxon>Sporadotrichida</taxon>
        <taxon>Halteriidae</taxon>
        <taxon>Halteria</taxon>
    </lineage>
</organism>
<dbReference type="Proteomes" id="UP000785679">
    <property type="component" value="Unassembled WGS sequence"/>
</dbReference>
<gene>
    <name evidence="2" type="ORF">FGO68_gene12444</name>
</gene>
<accession>A0A8J8P4E3</accession>